<dbReference type="GO" id="GO:0004519">
    <property type="term" value="F:endonuclease activity"/>
    <property type="evidence" value="ECO:0007669"/>
    <property type="project" value="UniProtKB-KW"/>
</dbReference>
<gene>
    <name evidence="2" type="ORF">P3F81_10330</name>
</gene>
<dbReference type="InterPro" id="IPR058712">
    <property type="entry name" value="SRA_ScoMcrA"/>
</dbReference>
<dbReference type="KEGG" id="sgbi:P3F81_10330"/>
<feature type="domain" description="HNH nuclease" evidence="1">
    <location>
        <begin position="193"/>
        <end position="252"/>
    </location>
</feature>
<dbReference type="GO" id="GO:0003676">
    <property type="term" value="F:nucleic acid binding"/>
    <property type="evidence" value="ECO:0007669"/>
    <property type="project" value="InterPro"/>
</dbReference>
<keyword evidence="2" id="KW-0540">Nuclease</keyword>
<dbReference type="SMART" id="SM00507">
    <property type="entry name" value="HNHc"/>
    <property type="match status" value="1"/>
</dbReference>
<dbReference type="GO" id="GO:0008270">
    <property type="term" value="F:zinc ion binding"/>
    <property type="evidence" value="ECO:0007669"/>
    <property type="project" value="InterPro"/>
</dbReference>
<dbReference type="Gene3D" id="1.10.30.50">
    <property type="match status" value="1"/>
</dbReference>
<evidence type="ECO:0000313" key="3">
    <source>
        <dbReference type="Proteomes" id="UP001243623"/>
    </source>
</evidence>
<dbReference type="RefSeq" id="WP_147670069.1">
    <property type="nucleotide sequence ID" value="NZ_CP120678.1"/>
</dbReference>
<dbReference type="REBASE" id="725473">
    <property type="entry name" value="Sba92133ORF10330P"/>
</dbReference>
<dbReference type="Pfam" id="PF26348">
    <property type="entry name" value="SRA_ScoMcrA"/>
    <property type="match status" value="1"/>
</dbReference>
<evidence type="ECO:0000259" key="1">
    <source>
        <dbReference type="SMART" id="SM00507"/>
    </source>
</evidence>
<keyword evidence="3" id="KW-1185">Reference proteome</keyword>
<keyword evidence="2" id="KW-0378">Hydrolase</keyword>
<name>A0A9Y2AIA0_9FIRM</name>
<organism evidence="2 3">
    <name type="scientific">Selenobaculum gibii</name>
    <dbReference type="NCBI Taxonomy" id="3054208"/>
    <lineage>
        <taxon>Bacteria</taxon>
        <taxon>Bacillati</taxon>
        <taxon>Bacillota</taxon>
        <taxon>Negativicutes</taxon>
        <taxon>Selenomonadales</taxon>
        <taxon>Selenomonadaceae</taxon>
        <taxon>Selenobaculum</taxon>
    </lineage>
</organism>
<dbReference type="AlphaFoldDB" id="A0A9Y2AIA0"/>
<dbReference type="CDD" id="cd00085">
    <property type="entry name" value="HNHc"/>
    <property type="match status" value="1"/>
</dbReference>
<accession>A0A9Y2AIA0</accession>
<dbReference type="Proteomes" id="UP001243623">
    <property type="component" value="Chromosome"/>
</dbReference>
<proteinExistence type="predicted"/>
<dbReference type="InterPro" id="IPR002711">
    <property type="entry name" value="HNH"/>
</dbReference>
<dbReference type="InterPro" id="IPR003615">
    <property type="entry name" value="HNH_nuc"/>
</dbReference>
<evidence type="ECO:0000313" key="2">
    <source>
        <dbReference type="EMBL" id="WIW70281.1"/>
    </source>
</evidence>
<keyword evidence="2" id="KW-0255">Endonuclease</keyword>
<protein>
    <submittedName>
        <fullName evidence="2">HNH endonuclease signature motif containing protein</fullName>
    </submittedName>
</protein>
<dbReference type="EMBL" id="CP120678">
    <property type="protein sequence ID" value="WIW70281.1"/>
    <property type="molecule type" value="Genomic_DNA"/>
</dbReference>
<reference evidence="2" key="1">
    <citation type="submission" date="2023-03" db="EMBL/GenBank/DDBJ databases">
        <title>Selenobaculum gbiensis gen. nov. sp. nov., a new bacterium isolated from the gut microbiota of IBD patient.</title>
        <authorList>
            <person name="Yeo S."/>
            <person name="Park H."/>
            <person name="Huh C.S."/>
        </authorList>
    </citation>
    <scope>NUCLEOTIDE SEQUENCE</scope>
    <source>
        <strain evidence="2">ICN-92133</strain>
    </source>
</reference>
<dbReference type="Pfam" id="PF01844">
    <property type="entry name" value="HNH"/>
    <property type="match status" value="1"/>
</dbReference>
<sequence length="273" mass="31292">MSNFCTFKIGEEVSNSQIINVFKCGNMGGMRRSRVTNSLMIISDHTKGLYEDKWDRDILHYTGMGKSGDQKINFAQNKTLAQSNENGIEVHLFEVFEATKYIYRGEVKLVAEPYQDRQKGEDGVERSVWMFPLKLSERNQIIPLDIIKRNQEVKEKKARRLSESDLRDRIKAKIGGESSVRNISSIVYDRDADIAEYAKRRAKGICQLCEQNAPFKKQNGEPYLECHHIIPLSEGGSDTVNNTVALCANCHRKMHSLNLSKDRSFLKRKVQEL</sequence>